<dbReference type="OrthoDB" id="380386at2157"/>
<accession>A0A7D5SU94</accession>
<feature type="transmembrane region" description="Helical" evidence="2">
    <location>
        <begin position="47"/>
        <end position="73"/>
    </location>
</feature>
<organism evidence="3 4">
    <name type="scientific">Halosimplex pelagicum</name>
    <dbReference type="NCBI Taxonomy" id="869886"/>
    <lineage>
        <taxon>Archaea</taxon>
        <taxon>Methanobacteriati</taxon>
        <taxon>Methanobacteriota</taxon>
        <taxon>Stenosarchaea group</taxon>
        <taxon>Halobacteria</taxon>
        <taxon>Halobacteriales</taxon>
        <taxon>Haloarculaceae</taxon>
        <taxon>Halosimplex</taxon>
    </lineage>
</organism>
<evidence type="ECO:0000256" key="1">
    <source>
        <dbReference type="SAM" id="MobiDB-lite"/>
    </source>
</evidence>
<dbReference type="RefSeq" id="WP_179920917.1">
    <property type="nucleotide sequence ID" value="NZ_CP058909.1"/>
</dbReference>
<feature type="compositionally biased region" description="Acidic residues" evidence="1">
    <location>
        <begin position="8"/>
        <end position="19"/>
    </location>
</feature>
<feature type="region of interest" description="Disordered" evidence="1">
    <location>
        <begin position="1"/>
        <end position="30"/>
    </location>
</feature>
<keyword evidence="2" id="KW-0812">Transmembrane</keyword>
<feature type="transmembrane region" description="Helical" evidence="2">
    <location>
        <begin position="80"/>
        <end position="103"/>
    </location>
</feature>
<reference evidence="3 4" key="1">
    <citation type="submission" date="2020-07" db="EMBL/GenBank/DDBJ databases">
        <title>Halosimplex litoreum sp. nov. and Halosimplex rubrum sp. nov., isolated from different salt environments.</title>
        <authorList>
            <person name="Cui H."/>
        </authorList>
    </citation>
    <scope>NUCLEOTIDE SEQUENCE [LARGE SCALE GENOMIC DNA]</scope>
    <source>
        <strain evidence="3 4">R2</strain>
    </source>
</reference>
<keyword evidence="2" id="KW-0472">Membrane</keyword>
<dbReference type="Proteomes" id="UP000509346">
    <property type="component" value="Chromosome"/>
</dbReference>
<evidence type="ECO:0000313" key="4">
    <source>
        <dbReference type="Proteomes" id="UP000509346"/>
    </source>
</evidence>
<protein>
    <submittedName>
        <fullName evidence="3">Uncharacterized protein</fullName>
    </submittedName>
</protein>
<dbReference type="GeneID" id="56082003"/>
<evidence type="ECO:0000256" key="2">
    <source>
        <dbReference type="SAM" id="Phobius"/>
    </source>
</evidence>
<dbReference type="EMBL" id="CP058909">
    <property type="protein sequence ID" value="QLH81107.1"/>
    <property type="molecule type" value="Genomic_DNA"/>
</dbReference>
<dbReference type="KEGG" id="hpel:HZS54_05400"/>
<dbReference type="AlphaFoldDB" id="A0A7D5SU94"/>
<keyword evidence="2" id="KW-1133">Transmembrane helix</keyword>
<sequence length="109" mass="11113">MTDRDSGSDEPADLSEEGDTPASDGGVPAGIDEDELYEIVHDAVEDAILGVVGTLLLLGIGFVFLTAGVSAALGAMSTAAFGIGLTVFVVGLVIFVTTLRGVLPMSEWV</sequence>
<proteinExistence type="predicted"/>
<keyword evidence="4" id="KW-1185">Reference proteome</keyword>
<evidence type="ECO:0000313" key="3">
    <source>
        <dbReference type="EMBL" id="QLH81107.1"/>
    </source>
</evidence>
<name>A0A7D5SU94_9EURY</name>
<gene>
    <name evidence="3" type="ORF">HZS54_05400</name>
</gene>